<organism evidence="1 2">
    <name type="scientific">Cellulomonas wangleii</name>
    <dbReference type="NCBI Taxonomy" id="2816956"/>
    <lineage>
        <taxon>Bacteria</taxon>
        <taxon>Bacillati</taxon>
        <taxon>Actinomycetota</taxon>
        <taxon>Actinomycetes</taxon>
        <taxon>Micrococcales</taxon>
        <taxon>Cellulomonadaceae</taxon>
        <taxon>Cellulomonas</taxon>
    </lineage>
</organism>
<reference evidence="1 2" key="1">
    <citation type="submission" date="2021-05" db="EMBL/GenBank/DDBJ databases">
        <title>Novel species in genus Cellulomonas.</title>
        <authorList>
            <person name="Zhang G."/>
        </authorList>
    </citation>
    <scope>NUCLEOTIDE SEQUENCE [LARGE SCALE GENOMIC DNA]</scope>
    <source>
        <strain evidence="2">zg-ZUI222</strain>
    </source>
</reference>
<name>A0ABX8DC78_9CELL</name>
<protein>
    <recommendedName>
        <fullName evidence="3">DUF218 domain-containing protein</fullName>
    </recommendedName>
</protein>
<accession>A0ABX8DC78</accession>
<gene>
    <name evidence="1" type="ORF">KG103_03955</name>
</gene>
<dbReference type="RefSeq" id="WP_207340827.1">
    <property type="nucleotide sequence ID" value="NZ_CP074405.1"/>
</dbReference>
<sequence>MTAALGVALAGVPVLVAPPQDPPGTADVVVVLGPPQAWRVDWARELVADGRAGAILLFADDPAAVPLCSQTAPVAVVCHRPDPYTTRGEARTLRAEMSARGWRTATVITAAPNVLRARWVVGRCVEDGVQVVGRREDIGLDRWVMRYAWQAGGFVKAALQRGC</sequence>
<dbReference type="EMBL" id="CP074405">
    <property type="protein sequence ID" value="QVI64406.1"/>
    <property type="molecule type" value="Genomic_DNA"/>
</dbReference>
<dbReference type="Proteomes" id="UP000677804">
    <property type="component" value="Chromosome"/>
</dbReference>
<evidence type="ECO:0000313" key="2">
    <source>
        <dbReference type="Proteomes" id="UP000677804"/>
    </source>
</evidence>
<proteinExistence type="predicted"/>
<evidence type="ECO:0008006" key="3">
    <source>
        <dbReference type="Google" id="ProtNLM"/>
    </source>
</evidence>
<keyword evidence="2" id="KW-1185">Reference proteome</keyword>
<evidence type="ECO:0000313" key="1">
    <source>
        <dbReference type="EMBL" id="QVI64406.1"/>
    </source>
</evidence>